<dbReference type="PROSITE" id="PS50850">
    <property type="entry name" value="MFS"/>
    <property type="match status" value="1"/>
</dbReference>
<dbReference type="PANTHER" id="PTHR23531:SF1">
    <property type="entry name" value="QUINOLENE RESISTANCE PROTEIN NORA"/>
    <property type="match status" value="1"/>
</dbReference>
<keyword evidence="3 5" id="KW-1133">Transmembrane helix</keyword>
<keyword evidence="4 5" id="KW-0472">Membrane</keyword>
<evidence type="ECO:0000256" key="5">
    <source>
        <dbReference type="SAM" id="Phobius"/>
    </source>
</evidence>
<feature type="transmembrane region" description="Helical" evidence="5">
    <location>
        <begin position="96"/>
        <end position="116"/>
    </location>
</feature>
<feature type="transmembrane region" description="Helical" evidence="5">
    <location>
        <begin position="68"/>
        <end position="90"/>
    </location>
</feature>
<proteinExistence type="predicted"/>
<dbReference type="GO" id="GO:0005886">
    <property type="term" value="C:plasma membrane"/>
    <property type="evidence" value="ECO:0007669"/>
    <property type="project" value="UniProtKB-SubCell"/>
</dbReference>
<accession>A0A7W5YTE1</accession>
<evidence type="ECO:0000313" key="7">
    <source>
        <dbReference type="EMBL" id="MBB3733957.1"/>
    </source>
</evidence>
<dbReference type="RefSeq" id="WP_183662800.1">
    <property type="nucleotide sequence ID" value="NZ_JACIBV010000003.1"/>
</dbReference>
<dbReference type="PANTHER" id="PTHR23531">
    <property type="entry name" value="QUINOLENE RESISTANCE PROTEIN NORA"/>
    <property type="match status" value="1"/>
</dbReference>
<dbReference type="GeneID" id="95395855"/>
<dbReference type="InterPro" id="IPR052714">
    <property type="entry name" value="MFS_Exporter"/>
</dbReference>
<evidence type="ECO:0000256" key="1">
    <source>
        <dbReference type="ARBA" id="ARBA00004651"/>
    </source>
</evidence>
<keyword evidence="8" id="KW-1185">Reference proteome</keyword>
<dbReference type="Pfam" id="PF07690">
    <property type="entry name" value="MFS_1"/>
    <property type="match status" value="1"/>
</dbReference>
<dbReference type="GO" id="GO:0022857">
    <property type="term" value="F:transmembrane transporter activity"/>
    <property type="evidence" value="ECO:0007669"/>
    <property type="project" value="InterPro"/>
</dbReference>
<feature type="domain" description="Major facilitator superfamily (MFS) profile" evidence="6">
    <location>
        <begin position="1"/>
        <end position="195"/>
    </location>
</feature>
<evidence type="ECO:0000256" key="4">
    <source>
        <dbReference type="ARBA" id="ARBA00023136"/>
    </source>
</evidence>
<evidence type="ECO:0000313" key="8">
    <source>
        <dbReference type="Proteomes" id="UP000579945"/>
    </source>
</evidence>
<dbReference type="EMBL" id="JACIBV010000003">
    <property type="protein sequence ID" value="MBB3733957.1"/>
    <property type="molecule type" value="Genomic_DNA"/>
</dbReference>
<organism evidence="7 8">
    <name type="scientific">Nonomuraea dietziae</name>
    <dbReference type="NCBI Taxonomy" id="65515"/>
    <lineage>
        <taxon>Bacteria</taxon>
        <taxon>Bacillati</taxon>
        <taxon>Actinomycetota</taxon>
        <taxon>Actinomycetes</taxon>
        <taxon>Streptosporangiales</taxon>
        <taxon>Streptosporangiaceae</taxon>
        <taxon>Nonomuraea</taxon>
    </lineage>
</organism>
<protein>
    <submittedName>
        <fullName evidence="7">Putative MFS family arabinose efflux permease</fullName>
    </submittedName>
</protein>
<sequence>MHPAGLRAGFGYLASVWGYTAFNGFLPLHIAAFGGGASGMHFVVYGCMLFTVRLVAGQRHLAAMAPRPIAAAALALTAAGLTLLAAWLSVSGALCATALIGAGQGLALPAILRMAVDSLPLQERGSAVATTTAFFDIGFLSAALALGVLAQHLGYAAGFALAGAVSAGAALLFLSFPHQRREASREGVNRDHSPH</sequence>
<dbReference type="Proteomes" id="UP000579945">
    <property type="component" value="Unassembled WGS sequence"/>
</dbReference>
<comment type="subcellular location">
    <subcellularLocation>
        <location evidence="1">Cell membrane</location>
        <topology evidence="1">Multi-pass membrane protein</topology>
    </subcellularLocation>
</comment>
<name>A0A7W5YTE1_9ACTN</name>
<reference evidence="7 8" key="1">
    <citation type="submission" date="2020-08" db="EMBL/GenBank/DDBJ databases">
        <title>Sequencing the genomes of 1000 actinobacteria strains.</title>
        <authorList>
            <person name="Klenk H.-P."/>
        </authorList>
    </citation>
    <scope>NUCLEOTIDE SEQUENCE [LARGE SCALE GENOMIC DNA]</scope>
    <source>
        <strain evidence="7 8">DSM 44320</strain>
    </source>
</reference>
<comment type="caution">
    <text evidence="7">The sequence shown here is derived from an EMBL/GenBank/DDBJ whole genome shotgun (WGS) entry which is preliminary data.</text>
</comment>
<gene>
    <name evidence="7" type="ORF">FHR33_009910</name>
</gene>
<dbReference type="AlphaFoldDB" id="A0A7W5YTE1"/>
<dbReference type="InterPro" id="IPR011701">
    <property type="entry name" value="MFS"/>
</dbReference>
<feature type="transmembrane region" description="Helical" evidence="5">
    <location>
        <begin position="12"/>
        <end position="33"/>
    </location>
</feature>
<feature type="transmembrane region" description="Helical" evidence="5">
    <location>
        <begin position="39"/>
        <end position="56"/>
    </location>
</feature>
<keyword evidence="2 5" id="KW-0812">Transmembrane</keyword>
<dbReference type="SUPFAM" id="SSF103473">
    <property type="entry name" value="MFS general substrate transporter"/>
    <property type="match status" value="1"/>
</dbReference>
<evidence type="ECO:0000259" key="6">
    <source>
        <dbReference type="PROSITE" id="PS50850"/>
    </source>
</evidence>
<evidence type="ECO:0000256" key="3">
    <source>
        <dbReference type="ARBA" id="ARBA00022989"/>
    </source>
</evidence>
<feature type="transmembrane region" description="Helical" evidence="5">
    <location>
        <begin position="128"/>
        <end position="149"/>
    </location>
</feature>
<dbReference type="InterPro" id="IPR036259">
    <property type="entry name" value="MFS_trans_sf"/>
</dbReference>
<dbReference type="Gene3D" id="1.20.1250.20">
    <property type="entry name" value="MFS general substrate transporter like domains"/>
    <property type="match status" value="1"/>
</dbReference>
<evidence type="ECO:0000256" key="2">
    <source>
        <dbReference type="ARBA" id="ARBA00022692"/>
    </source>
</evidence>
<feature type="transmembrane region" description="Helical" evidence="5">
    <location>
        <begin position="155"/>
        <end position="176"/>
    </location>
</feature>
<dbReference type="InterPro" id="IPR020846">
    <property type="entry name" value="MFS_dom"/>
</dbReference>